<dbReference type="FunFam" id="3.20.20.30:FF:000002">
    <property type="entry name" value="LLM class flavin-dependent oxidoreductase"/>
    <property type="match status" value="1"/>
</dbReference>
<dbReference type="GO" id="GO:0016705">
    <property type="term" value="F:oxidoreductase activity, acting on paired donors, with incorporation or reduction of molecular oxygen"/>
    <property type="evidence" value="ECO:0007669"/>
    <property type="project" value="InterPro"/>
</dbReference>
<dbReference type="InterPro" id="IPR050766">
    <property type="entry name" value="Bact_Lucif_Oxidored"/>
</dbReference>
<dbReference type="AlphaFoldDB" id="A0A2W1NF53"/>
<keyword evidence="4" id="KW-1185">Reference proteome</keyword>
<feature type="domain" description="Luciferase-like" evidence="2">
    <location>
        <begin position="20"/>
        <end position="275"/>
    </location>
</feature>
<dbReference type="Gene3D" id="3.20.20.30">
    <property type="entry name" value="Luciferase-like domain"/>
    <property type="match status" value="1"/>
</dbReference>
<comment type="similarity">
    <text evidence="1">To bacterial alkanal monooxygenase alpha and beta chains.</text>
</comment>
<dbReference type="RefSeq" id="WP_089198082.1">
    <property type="nucleotide sequence ID" value="NZ_NHRJ02000001.1"/>
</dbReference>
<sequence length="345" mass="37979">MSDGGTNNQNHKQLSDIPFSVLDLAPVVEGGKAADSFRNSRDLAQHAEKWGFNRFWLAEHHNMEGIASSATSVVIGYVAEGTSKIRVGSGGIMLPNHAPLVIAEQFGTLESMYPGRIDLGLGRAPGSDQATARALRRDLGTNGQEFPQLLEELREFLSPSTSAPRRVRAVPGEGLSIPIWLLGSSGFSARLAGQLGLPFSFASHFSPEYLLPALDLYRSSFQPSEVLDKPYAMAAVNIAAADTDEQGRYLATSMEQQFLNLIRGKTGRLKPPVDNMDELWNEHEKYAVYQQLKYTFAGSKDTVKQKLQTFLDDTEADEIMVTSQIFDHQARLRSYEIVGEIARGE</sequence>
<evidence type="ECO:0000256" key="1">
    <source>
        <dbReference type="ARBA" id="ARBA00007789"/>
    </source>
</evidence>
<name>A0A2W1NF53_PAEXE</name>
<protein>
    <submittedName>
        <fullName evidence="3">LLM class flavin-dependent oxidoreductase</fullName>
    </submittedName>
</protein>
<accession>A0A2W1NF53</accession>
<dbReference type="GO" id="GO:0005829">
    <property type="term" value="C:cytosol"/>
    <property type="evidence" value="ECO:0007669"/>
    <property type="project" value="TreeGrafter"/>
</dbReference>
<dbReference type="Pfam" id="PF00296">
    <property type="entry name" value="Bac_luciferase"/>
    <property type="match status" value="1"/>
</dbReference>
<dbReference type="NCBIfam" id="TIGR03558">
    <property type="entry name" value="oxido_grp_1"/>
    <property type="match status" value="1"/>
</dbReference>
<dbReference type="InterPro" id="IPR036661">
    <property type="entry name" value="Luciferase-like_sf"/>
</dbReference>
<dbReference type="Proteomes" id="UP000214746">
    <property type="component" value="Unassembled WGS sequence"/>
</dbReference>
<dbReference type="OrthoDB" id="9780518at2"/>
<evidence type="ECO:0000259" key="2">
    <source>
        <dbReference type="Pfam" id="PF00296"/>
    </source>
</evidence>
<proteinExistence type="predicted"/>
<organism evidence="3 4">
    <name type="scientific">Paenibacillus xerothermodurans</name>
    <dbReference type="NCBI Taxonomy" id="1977292"/>
    <lineage>
        <taxon>Bacteria</taxon>
        <taxon>Bacillati</taxon>
        <taxon>Bacillota</taxon>
        <taxon>Bacilli</taxon>
        <taxon>Bacillales</taxon>
        <taxon>Paenibacillaceae</taxon>
        <taxon>Paenibacillus</taxon>
    </lineage>
</organism>
<dbReference type="EMBL" id="NHRJ02000001">
    <property type="protein sequence ID" value="PZE22310.1"/>
    <property type="molecule type" value="Genomic_DNA"/>
</dbReference>
<comment type="caution">
    <text evidence="3">The sequence shown here is derived from an EMBL/GenBank/DDBJ whole genome shotgun (WGS) entry which is preliminary data.</text>
</comment>
<dbReference type="InterPro" id="IPR019949">
    <property type="entry name" value="CmoO-like"/>
</dbReference>
<evidence type="ECO:0000313" key="4">
    <source>
        <dbReference type="Proteomes" id="UP000214746"/>
    </source>
</evidence>
<dbReference type="InterPro" id="IPR011251">
    <property type="entry name" value="Luciferase-like_dom"/>
</dbReference>
<evidence type="ECO:0000313" key="3">
    <source>
        <dbReference type="EMBL" id="PZE22310.1"/>
    </source>
</evidence>
<reference evidence="3" key="1">
    <citation type="submission" date="2018-06" db="EMBL/GenBank/DDBJ databases">
        <title>Paenibacillus xerothermodurans sp. nov. an extremely dry heat resistant spore forming bacterium isolated from the soil of Cape Canaveral, Florida.</title>
        <authorList>
            <person name="Seuylemezian A."/>
            <person name="Kaur N."/>
            <person name="Patil P."/>
            <person name="Patil P."/>
            <person name="Mayilraj S."/>
            <person name="Vaishampayan P."/>
        </authorList>
    </citation>
    <scope>NUCLEOTIDE SEQUENCE [LARGE SCALE GENOMIC DNA]</scope>
    <source>
        <strain evidence="3">ATCC 27380</strain>
    </source>
</reference>
<dbReference type="PANTHER" id="PTHR30137">
    <property type="entry name" value="LUCIFERASE-LIKE MONOOXYGENASE"/>
    <property type="match status" value="1"/>
</dbReference>
<dbReference type="SUPFAM" id="SSF51679">
    <property type="entry name" value="Bacterial luciferase-like"/>
    <property type="match status" value="1"/>
</dbReference>
<gene>
    <name evidence="3" type="ORF">CBW46_000495</name>
</gene>
<dbReference type="PANTHER" id="PTHR30137:SF6">
    <property type="entry name" value="LUCIFERASE-LIKE MONOOXYGENASE"/>
    <property type="match status" value="1"/>
</dbReference>
<dbReference type="CDD" id="cd00347">
    <property type="entry name" value="Flavin_utilizing_monoxygenases"/>
    <property type="match status" value="2"/>
</dbReference>